<evidence type="ECO:0000256" key="1">
    <source>
        <dbReference type="SAM" id="Phobius"/>
    </source>
</evidence>
<protein>
    <submittedName>
        <fullName evidence="4">Acyl-coenzyme A:6-aminopenicillanic acid acyl-transferase</fullName>
    </submittedName>
</protein>
<evidence type="ECO:0000259" key="3">
    <source>
        <dbReference type="Pfam" id="PF09825"/>
    </source>
</evidence>
<dbReference type="InterPro" id="IPR029062">
    <property type="entry name" value="Class_I_gatase-like"/>
</dbReference>
<dbReference type="Gene3D" id="3.40.50.880">
    <property type="match status" value="1"/>
</dbReference>
<reference evidence="4 5" key="1">
    <citation type="submission" date="2017-05" db="EMBL/GenBank/DDBJ databases">
        <authorList>
            <person name="Varghese N."/>
            <person name="Submissions S."/>
        </authorList>
    </citation>
    <scope>NUCLEOTIDE SEQUENCE [LARGE SCALE GENOMIC DNA]</scope>
    <source>
        <strain evidence="4 5">DSM 25457</strain>
    </source>
</reference>
<keyword evidence="1" id="KW-0472">Membrane</keyword>
<evidence type="ECO:0000313" key="4">
    <source>
        <dbReference type="EMBL" id="SMP56214.1"/>
    </source>
</evidence>
<accession>A0ABY1Q1C3</accession>
<dbReference type="Gene3D" id="3.60.60.10">
    <property type="entry name" value="Penicillin V Acylase, Chain A"/>
    <property type="match status" value="1"/>
</dbReference>
<gene>
    <name evidence="4" type="ORF">SAMN06265222_105111</name>
</gene>
<proteinExistence type="predicted"/>
<name>A0ABY1Q1C3_9BACT</name>
<keyword evidence="1" id="KW-0812">Transmembrane</keyword>
<comment type="caution">
    <text evidence="4">The sequence shown here is derived from an EMBL/GenBank/DDBJ whole genome shotgun (WGS) entry which is preliminary data.</text>
</comment>
<feature type="domain" description="Biotin-protein ligase N-terminal" evidence="3">
    <location>
        <begin position="605"/>
        <end position="694"/>
    </location>
</feature>
<dbReference type="Pfam" id="PF03417">
    <property type="entry name" value="AAT"/>
    <property type="match status" value="1"/>
</dbReference>
<feature type="domain" description="Peptidase C45 hydrolase" evidence="2">
    <location>
        <begin position="94"/>
        <end position="226"/>
    </location>
</feature>
<keyword evidence="1" id="KW-1133">Transmembrane helix</keyword>
<evidence type="ECO:0000313" key="5">
    <source>
        <dbReference type="Proteomes" id="UP001158067"/>
    </source>
</evidence>
<dbReference type="EMBL" id="FXUG01000005">
    <property type="protein sequence ID" value="SMP56214.1"/>
    <property type="molecule type" value="Genomic_DNA"/>
</dbReference>
<feature type="domain" description="Biotin-protein ligase N-terminal" evidence="3">
    <location>
        <begin position="537"/>
        <end position="590"/>
    </location>
</feature>
<feature type="transmembrane region" description="Helical" evidence="1">
    <location>
        <begin position="6"/>
        <end position="26"/>
    </location>
</feature>
<dbReference type="SUPFAM" id="SSF52317">
    <property type="entry name" value="Class I glutamine amidotransferase-like"/>
    <property type="match status" value="1"/>
</dbReference>
<evidence type="ECO:0000259" key="2">
    <source>
        <dbReference type="Pfam" id="PF03417"/>
    </source>
</evidence>
<dbReference type="Proteomes" id="UP001158067">
    <property type="component" value="Unassembled WGS sequence"/>
</dbReference>
<dbReference type="InterPro" id="IPR019197">
    <property type="entry name" value="Biotin-prot_ligase_N"/>
</dbReference>
<dbReference type="Pfam" id="PF09825">
    <property type="entry name" value="BPL_N"/>
    <property type="match status" value="2"/>
</dbReference>
<organism evidence="4 5">
    <name type="scientific">Neorhodopirellula lusitana</name>
    <dbReference type="NCBI Taxonomy" id="445327"/>
    <lineage>
        <taxon>Bacteria</taxon>
        <taxon>Pseudomonadati</taxon>
        <taxon>Planctomycetota</taxon>
        <taxon>Planctomycetia</taxon>
        <taxon>Pirellulales</taxon>
        <taxon>Pirellulaceae</taxon>
        <taxon>Neorhodopirellula</taxon>
    </lineage>
</organism>
<dbReference type="InterPro" id="IPR005079">
    <property type="entry name" value="Peptidase_C45_hydrolase"/>
</dbReference>
<keyword evidence="5" id="KW-1185">Reference proteome</keyword>
<sequence>MELSVALWLVIFFALAIGSSVALVLWRIAQSWRGSPPQHERSESMRLTKFLDRFQPRTSSLTLKIGLIGMLVGSATLPIADACTTAVISGRCTESGRPILWKNRDTSSSSHNEVVHFDDGPISFVAVVNASKRSSVWMGVNEAGFCIENSLSKDLRDDNPASGMGNGSFMKHALSTCRTVEDFSKLLQATDITGRKTLANFGVLDAEGGAAIVESGPKSHQVFDANDPLVAPEGFLVRANFSTTANDLPADPPADLSPGMYSSNRYCRAKGLLHQQLPLGITVPFMTKNLCRDLADSNGIAFPGSINGPTGSLPAELETDQTISRATTVSAVVIEGVAEGEDPRTTTMWTMLGDPKFTIAIPCWASVSDIADAATEPTGAEIGEVALLLREWCIDGRDKLIDTAALPGIWEDILPLEERLYAETNAALEPYRNADLDISALTQVHHQTAGQAMEALQGELDELKSDVLNTLVSTSVPSAYIKTPIQSGVLRVAICDHTDKPTKGAANLLRILTKNEGFVTERIKPKQVVDGALDSFDIVVMPGGSGSAQARRLGEDGCQTIRDFVADGGGYVGICAGAYLASSQYSWSLNLINARVFDRTHWARGQGEVELKMTAAGIRKFDTDELVSVYYGQGPLLVPDDHEDLPAYEVLASFATEVALKGAPEGAMKNTHAIIRSNYGDGRVICFSPHPETKSGPNDIIADGVRWVGGQQLSH</sequence>